<evidence type="ECO:0000313" key="8">
    <source>
        <dbReference type="Proteomes" id="UP000070700"/>
    </source>
</evidence>
<name>A0A194XW17_MOLSC</name>
<dbReference type="SMART" id="SM01117">
    <property type="entry name" value="Cyt-b5"/>
    <property type="match status" value="1"/>
</dbReference>
<dbReference type="InParanoid" id="A0A194XW17"/>
<evidence type="ECO:0000256" key="2">
    <source>
        <dbReference type="ARBA" id="ARBA00022723"/>
    </source>
</evidence>
<dbReference type="RefSeq" id="XP_018078860.1">
    <property type="nucleotide sequence ID" value="XM_018222056.1"/>
</dbReference>
<dbReference type="Proteomes" id="UP000070700">
    <property type="component" value="Unassembled WGS sequence"/>
</dbReference>
<keyword evidence="1 5" id="KW-0349">Heme</keyword>
<dbReference type="PROSITE" id="PS50255">
    <property type="entry name" value="CYTOCHROME_B5_2"/>
    <property type="match status" value="1"/>
</dbReference>
<dbReference type="OrthoDB" id="3554911at2759"/>
<dbReference type="Gene3D" id="3.10.120.10">
    <property type="entry name" value="Cytochrome b5-like heme/steroid binding domain"/>
    <property type="match status" value="1"/>
</dbReference>
<keyword evidence="3 5" id="KW-0408">Iron</keyword>
<dbReference type="GO" id="GO:0016020">
    <property type="term" value="C:membrane"/>
    <property type="evidence" value="ECO:0007669"/>
    <property type="project" value="TreeGrafter"/>
</dbReference>
<evidence type="ECO:0000256" key="1">
    <source>
        <dbReference type="ARBA" id="ARBA00022617"/>
    </source>
</evidence>
<dbReference type="InterPro" id="IPR001199">
    <property type="entry name" value="Cyt_B5-like_heme/steroid-bd"/>
</dbReference>
<gene>
    <name evidence="7" type="ORF">LY89DRAFT_776608</name>
</gene>
<dbReference type="GO" id="GO:0020037">
    <property type="term" value="F:heme binding"/>
    <property type="evidence" value="ECO:0007669"/>
    <property type="project" value="UniProtKB-UniRule"/>
</dbReference>
<organism evidence="7 8">
    <name type="scientific">Mollisia scopiformis</name>
    <name type="common">Conifer needle endophyte fungus</name>
    <name type="synonym">Phialocephala scopiformis</name>
    <dbReference type="NCBI Taxonomy" id="149040"/>
    <lineage>
        <taxon>Eukaryota</taxon>
        <taxon>Fungi</taxon>
        <taxon>Dikarya</taxon>
        <taxon>Ascomycota</taxon>
        <taxon>Pezizomycotina</taxon>
        <taxon>Leotiomycetes</taxon>
        <taxon>Helotiales</taxon>
        <taxon>Mollisiaceae</taxon>
        <taxon>Mollisia</taxon>
    </lineage>
</organism>
<dbReference type="InterPro" id="IPR050668">
    <property type="entry name" value="Cytochrome_b5"/>
</dbReference>
<comment type="similarity">
    <text evidence="4 5">Belongs to the cytochrome b5 family.</text>
</comment>
<dbReference type="KEGG" id="psco:LY89DRAFT_776608"/>
<dbReference type="InterPro" id="IPR018506">
    <property type="entry name" value="Cyt_B5_heme-BS"/>
</dbReference>
<dbReference type="FunFam" id="3.10.120.10:FF:000007">
    <property type="entry name" value="Sulfite oxidase, mitochondrial"/>
    <property type="match status" value="1"/>
</dbReference>
<dbReference type="GeneID" id="28831782"/>
<dbReference type="SUPFAM" id="SSF55856">
    <property type="entry name" value="Cytochrome b5-like heme/steroid binding domain"/>
    <property type="match status" value="1"/>
</dbReference>
<proteinExistence type="inferred from homology"/>
<sequence length="121" mass="13299">MSADSTYKKMAIPQYTLEEIAKHNTPDDLWIIISGSVYDVTAYIQKHPGGVEALHSVAGTDATKGFRKNKNHLHIATQRDLRNFMIGVVAKPEKGKWSFGLGWLFGIKPGVTKGSGTEAKK</sequence>
<dbReference type="InterPro" id="IPR036400">
    <property type="entry name" value="Cyt_B5-like_heme/steroid_sf"/>
</dbReference>
<dbReference type="GO" id="GO:0046872">
    <property type="term" value="F:metal ion binding"/>
    <property type="evidence" value="ECO:0007669"/>
    <property type="project" value="UniProtKB-UniRule"/>
</dbReference>
<evidence type="ECO:0000256" key="5">
    <source>
        <dbReference type="RuleBase" id="RU362121"/>
    </source>
</evidence>
<reference evidence="7 8" key="1">
    <citation type="submission" date="2015-10" db="EMBL/GenBank/DDBJ databases">
        <title>Full genome of DAOMC 229536 Phialocephala scopiformis, a fungal endophyte of spruce producing the potent anti-insectan compound rugulosin.</title>
        <authorList>
            <consortium name="DOE Joint Genome Institute"/>
            <person name="Walker A.K."/>
            <person name="Frasz S.L."/>
            <person name="Seifert K.A."/>
            <person name="Miller J.D."/>
            <person name="Mondo S.J."/>
            <person name="Labutti K."/>
            <person name="Lipzen A."/>
            <person name="Dockter R."/>
            <person name="Kennedy M."/>
            <person name="Grigoriev I.V."/>
            <person name="Spatafora J.W."/>
        </authorList>
    </citation>
    <scope>NUCLEOTIDE SEQUENCE [LARGE SCALE GENOMIC DNA]</scope>
    <source>
        <strain evidence="7 8">CBS 120377</strain>
    </source>
</reference>
<accession>A0A194XW17</accession>
<dbReference type="PANTHER" id="PTHR19359">
    <property type="entry name" value="CYTOCHROME B5"/>
    <property type="match status" value="1"/>
</dbReference>
<feature type="domain" description="Cytochrome b5 heme-binding" evidence="6">
    <location>
        <begin position="12"/>
        <end position="90"/>
    </location>
</feature>
<dbReference type="PROSITE" id="PS00191">
    <property type="entry name" value="CYTOCHROME_B5_1"/>
    <property type="match status" value="1"/>
</dbReference>
<dbReference type="PRINTS" id="PR00363">
    <property type="entry name" value="CYTOCHROMEB5"/>
</dbReference>
<evidence type="ECO:0000259" key="6">
    <source>
        <dbReference type="PROSITE" id="PS50255"/>
    </source>
</evidence>
<evidence type="ECO:0000313" key="7">
    <source>
        <dbReference type="EMBL" id="KUJ24505.1"/>
    </source>
</evidence>
<evidence type="ECO:0000256" key="3">
    <source>
        <dbReference type="ARBA" id="ARBA00023004"/>
    </source>
</evidence>
<protein>
    <submittedName>
        <fullName evidence="7">Cytochrome b5</fullName>
    </submittedName>
</protein>
<dbReference type="Pfam" id="PF00173">
    <property type="entry name" value="Cyt-b5"/>
    <property type="match status" value="1"/>
</dbReference>
<keyword evidence="8" id="KW-1185">Reference proteome</keyword>
<evidence type="ECO:0000256" key="4">
    <source>
        <dbReference type="ARBA" id="ARBA00038168"/>
    </source>
</evidence>
<keyword evidence="2 5" id="KW-0479">Metal-binding</keyword>
<dbReference type="AlphaFoldDB" id="A0A194XW17"/>
<dbReference type="EMBL" id="KQ947404">
    <property type="protein sequence ID" value="KUJ24505.1"/>
    <property type="molecule type" value="Genomic_DNA"/>
</dbReference>